<dbReference type="Proteomes" id="UP001521931">
    <property type="component" value="Unassembled WGS sequence"/>
</dbReference>
<dbReference type="Gene3D" id="3.90.79.10">
    <property type="entry name" value="Nucleoside Triphosphate Pyrophosphohydrolase"/>
    <property type="match status" value="1"/>
</dbReference>
<dbReference type="PRINTS" id="PR00502">
    <property type="entry name" value="NUDIXFAMILY"/>
</dbReference>
<evidence type="ECO:0000259" key="5">
    <source>
        <dbReference type="PROSITE" id="PS51462"/>
    </source>
</evidence>
<organism evidence="6 7">
    <name type="scientific">Arsenicicoccus bolidensis</name>
    <dbReference type="NCBI Taxonomy" id="229480"/>
    <lineage>
        <taxon>Bacteria</taxon>
        <taxon>Bacillati</taxon>
        <taxon>Actinomycetota</taxon>
        <taxon>Actinomycetes</taxon>
        <taxon>Micrococcales</taxon>
        <taxon>Intrasporangiaceae</taxon>
        <taxon>Arsenicicoccus</taxon>
    </lineage>
</organism>
<feature type="domain" description="Nudix hydrolase" evidence="5">
    <location>
        <begin position="26"/>
        <end position="162"/>
    </location>
</feature>
<dbReference type="PANTHER" id="PTHR43046:SF12">
    <property type="entry name" value="GDP-MANNOSE MANNOSYL HYDROLASE"/>
    <property type="match status" value="1"/>
</dbReference>
<name>A0ABS9PZE2_9MICO</name>
<reference evidence="6 7" key="1">
    <citation type="submission" date="2022-02" db="EMBL/GenBank/DDBJ databases">
        <title>Uncovering new skin microbiome diversity through culturing and metagenomics.</title>
        <authorList>
            <person name="Conlan S."/>
            <person name="Deming C."/>
            <person name="Nisc Comparative Sequencing Program N."/>
            <person name="Segre J.A."/>
        </authorList>
    </citation>
    <scope>NUCLEOTIDE SEQUENCE [LARGE SCALE GENOMIC DNA]</scope>
    <source>
        <strain evidence="6 7">ACRQZ</strain>
    </source>
</reference>
<protein>
    <submittedName>
        <fullName evidence="6">NUDIX domain-containing protein</fullName>
    </submittedName>
</protein>
<feature type="compositionally biased region" description="Basic and acidic residues" evidence="4">
    <location>
        <begin position="10"/>
        <end position="22"/>
    </location>
</feature>
<dbReference type="InterPro" id="IPR020476">
    <property type="entry name" value="Nudix_hydrolase"/>
</dbReference>
<dbReference type="EMBL" id="JAKRCV010000007">
    <property type="protein sequence ID" value="MCG7321003.1"/>
    <property type="molecule type" value="Genomic_DNA"/>
</dbReference>
<evidence type="ECO:0000256" key="3">
    <source>
        <dbReference type="ARBA" id="ARBA00022842"/>
    </source>
</evidence>
<comment type="caution">
    <text evidence="6">The sequence shown here is derived from an EMBL/GenBank/DDBJ whole genome shotgun (WGS) entry which is preliminary data.</text>
</comment>
<dbReference type="InterPro" id="IPR000086">
    <property type="entry name" value="NUDIX_hydrolase_dom"/>
</dbReference>
<evidence type="ECO:0000256" key="1">
    <source>
        <dbReference type="ARBA" id="ARBA00001946"/>
    </source>
</evidence>
<dbReference type="CDD" id="cd02883">
    <property type="entry name" value="NUDIX_Hydrolase"/>
    <property type="match status" value="1"/>
</dbReference>
<feature type="region of interest" description="Disordered" evidence="4">
    <location>
        <begin position="1"/>
        <end position="22"/>
    </location>
</feature>
<dbReference type="PROSITE" id="PS51462">
    <property type="entry name" value="NUDIX"/>
    <property type="match status" value="1"/>
</dbReference>
<dbReference type="SUPFAM" id="SSF55811">
    <property type="entry name" value="Nudix"/>
    <property type="match status" value="1"/>
</dbReference>
<dbReference type="PANTHER" id="PTHR43046">
    <property type="entry name" value="GDP-MANNOSE MANNOSYL HYDROLASE"/>
    <property type="match status" value="1"/>
</dbReference>
<gene>
    <name evidence="6" type="ORF">MHL29_03710</name>
</gene>
<sequence length="171" mass="18244">MVDGSSAGDRTGDPGHPGHPDYTEYDTRLAAYCVIVDDEGRLLLALWNEGTRPMWTLPGGGVELHETVAEASVREAAEETGLEVELGPLLAVDTRVIPAEQRWSGSGRPLRAVRVLHEATVVGGILTNEVAGTTDEARWFPMAEVHALDHVSLVDVALAHLAGPPQRRAGA</sequence>
<evidence type="ECO:0000313" key="6">
    <source>
        <dbReference type="EMBL" id="MCG7321003.1"/>
    </source>
</evidence>
<evidence type="ECO:0000256" key="2">
    <source>
        <dbReference type="ARBA" id="ARBA00022801"/>
    </source>
</evidence>
<proteinExistence type="predicted"/>
<dbReference type="InterPro" id="IPR015797">
    <property type="entry name" value="NUDIX_hydrolase-like_dom_sf"/>
</dbReference>
<comment type="cofactor">
    <cofactor evidence="1">
        <name>Mg(2+)</name>
        <dbReference type="ChEBI" id="CHEBI:18420"/>
    </cofactor>
</comment>
<accession>A0ABS9PZE2</accession>
<keyword evidence="3" id="KW-0460">Magnesium</keyword>
<keyword evidence="2" id="KW-0378">Hydrolase</keyword>
<dbReference type="RefSeq" id="WP_019285814.1">
    <property type="nucleotide sequence ID" value="NZ_DAMCTM010000008.1"/>
</dbReference>
<dbReference type="Pfam" id="PF00293">
    <property type="entry name" value="NUDIX"/>
    <property type="match status" value="1"/>
</dbReference>
<keyword evidence="7" id="KW-1185">Reference proteome</keyword>
<evidence type="ECO:0000256" key="4">
    <source>
        <dbReference type="SAM" id="MobiDB-lite"/>
    </source>
</evidence>
<evidence type="ECO:0000313" key="7">
    <source>
        <dbReference type="Proteomes" id="UP001521931"/>
    </source>
</evidence>